<evidence type="ECO:0000313" key="1">
    <source>
        <dbReference type="EMBL" id="SVD50510.1"/>
    </source>
</evidence>
<dbReference type="AlphaFoldDB" id="A0A382VVV4"/>
<dbReference type="InterPro" id="IPR019734">
    <property type="entry name" value="TPR_rpt"/>
</dbReference>
<feature type="non-terminal residue" evidence="1">
    <location>
        <position position="146"/>
    </location>
</feature>
<dbReference type="InterPro" id="IPR011990">
    <property type="entry name" value="TPR-like_helical_dom_sf"/>
</dbReference>
<dbReference type="PROSITE" id="PS50005">
    <property type="entry name" value="TPR"/>
    <property type="match status" value="1"/>
</dbReference>
<gene>
    <name evidence="1" type="ORF">METZ01_LOCUS403364</name>
</gene>
<sequence length="146" mass="15902">MVLLSACAAGGPGNRGYQDVRMASSEDMQLTAKDLAAVHYLKGLVAHDRGDIARATGEMSRAVALDPDDPRPHAHLVQLHIRAGSLESALSETRELVRLEPEDIEHRVLLASLYVSLDRHDSAIEEYVNVLARSPNREDALVQLGS</sequence>
<organism evidence="1">
    <name type="scientific">marine metagenome</name>
    <dbReference type="NCBI Taxonomy" id="408172"/>
    <lineage>
        <taxon>unclassified sequences</taxon>
        <taxon>metagenomes</taxon>
        <taxon>ecological metagenomes</taxon>
    </lineage>
</organism>
<reference evidence="1" key="1">
    <citation type="submission" date="2018-05" db="EMBL/GenBank/DDBJ databases">
        <authorList>
            <person name="Lanie J.A."/>
            <person name="Ng W.-L."/>
            <person name="Kazmierczak K.M."/>
            <person name="Andrzejewski T.M."/>
            <person name="Davidsen T.M."/>
            <person name="Wayne K.J."/>
            <person name="Tettelin H."/>
            <person name="Glass J.I."/>
            <person name="Rusch D."/>
            <person name="Podicherti R."/>
            <person name="Tsui H.-C.T."/>
            <person name="Winkler M.E."/>
        </authorList>
    </citation>
    <scope>NUCLEOTIDE SEQUENCE</scope>
</reference>
<name>A0A382VVV4_9ZZZZ</name>
<dbReference type="EMBL" id="UINC01154949">
    <property type="protein sequence ID" value="SVD50510.1"/>
    <property type="molecule type" value="Genomic_DNA"/>
</dbReference>
<accession>A0A382VVV4</accession>
<protein>
    <submittedName>
        <fullName evidence="1">Uncharacterized protein</fullName>
    </submittedName>
</protein>
<proteinExistence type="predicted"/>
<dbReference type="Gene3D" id="1.25.40.10">
    <property type="entry name" value="Tetratricopeptide repeat domain"/>
    <property type="match status" value="1"/>
</dbReference>
<dbReference type="Pfam" id="PF14559">
    <property type="entry name" value="TPR_19"/>
    <property type="match status" value="1"/>
</dbReference>
<dbReference type="SUPFAM" id="SSF48452">
    <property type="entry name" value="TPR-like"/>
    <property type="match status" value="1"/>
</dbReference>